<dbReference type="InterPro" id="IPR016047">
    <property type="entry name" value="M23ase_b-sheet_dom"/>
</dbReference>
<evidence type="ECO:0000256" key="1">
    <source>
        <dbReference type="ARBA" id="ARBA00022729"/>
    </source>
</evidence>
<dbReference type="PANTHER" id="PTHR21666:SF289">
    <property type="entry name" value="L-ALA--D-GLU ENDOPEPTIDASE"/>
    <property type="match status" value="1"/>
</dbReference>
<dbReference type="PANTHER" id="PTHR21666">
    <property type="entry name" value="PEPTIDASE-RELATED"/>
    <property type="match status" value="1"/>
</dbReference>
<dbReference type="Pfam" id="PF01832">
    <property type="entry name" value="Glucosaminidase"/>
    <property type="match status" value="1"/>
</dbReference>
<evidence type="ECO:0000259" key="2">
    <source>
        <dbReference type="Pfam" id="PF01551"/>
    </source>
</evidence>
<protein>
    <submittedName>
        <fullName evidence="4">Mannosyl-glycoprotein endo-beta-N-acetylglucosaminidase</fullName>
    </submittedName>
</protein>
<organism evidence="4 5">
    <name type="scientific">Xylanibacter ruminicola</name>
    <name type="common">Prevotella ruminicola</name>
    <dbReference type="NCBI Taxonomy" id="839"/>
    <lineage>
        <taxon>Bacteria</taxon>
        <taxon>Pseudomonadati</taxon>
        <taxon>Bacteroidota</taxon>
        <taxon>Bacteroidia</taxon>
        <taxon>Bacteroidales</taxon>
        <taxon>Prevotellaceae</taxon>
        <taxon>Xylanibacter</taxon>
    </lineage>
</organism>
<sequence length="363" mass="41716">MGRVFFMFLLLELAYIKSYAQFFTIMPDSGQSTRLADETAYGDSVNIPLVLHSDTIRTEADSLMMAKREENLFPSTKGLPISIEKRVPVFGHVRNNPLLQLLEQRVTVCLPLDYMTVNSRYGYRKDPVYRCERFHDGIDLKCNYGNVYAMMPGIVKEVHRGNRGYGNYVILQHGSIECLYGHLSVIAVNENDVVEAGDIVAISGNTGKSTGPHLHLRLRKGGKSIDPQPFVNYLNDYIDDLQDRIATLKFGGKPDRELNIENLARVLEQYHVKYPKIVIAQSLLETGYYTSRVCWECKNLFGLRRPSDGSYYKFDRWEDSVKAYRDYVQYKYKGGDYLQFLNRIGYAEDKSYVLKVRQIAKTL</sequence>
<dbReference type="Proteomes" id="UP000182257">
    <property type="component" value="Unassembled WGS sequence"/>
</dbReference>
<evidence type="ECO:0000313" key="5">
    <source>
        <dbReference type="Proteomes" id="UP000182257"/>
    </source>
</evidence>
<dbReference type="InterPro" id="IPR011055">
    <property type="entry name" value="Dup_hybrid_motif"/>
</dbReference>
<dbReference type="EMBL" id="FNRF01000001">
    <property type="protein sequence ID" value="SEA03367.1"/>
    <property type="molecule type" value="Genomic_DNA"/>
</dbReference>
<dbReference type="GO" id="GO:0004040">
    <property type="term" value="F:amidase activity"/>
    <property type="evidence" value="ECO:0007669"/>
    <property type="project" value="InterPro"/>
</dbReference>
<dbReference type="InterPro" id="IPR050570">
    <property type="entry name" value="Cell_wall_metabolism_enzyme"/>
</dbReference>
<dbReference type="CDD" id="cd12797">
    <property type="entry name" value="M23_peptidase"/>
    <property type="match status" value="1"/>
</dbReference>
<evidence type="ECO:0000313" key="4">
    <source>
        <dbReference type="EMBL" id="SEA03367.1"/>
    </source>
</evidence>
<gene>
    <name evidence="4" type="ORF">SAMN05216462_0383</name>
</gene>
<name>A0A1H3XV69_XYLRU</name>
<dbReference type="Gene3D" id="2.70.70.10">
    <property type="entry name" value="Glucose Permease (Domain IIA)"/>
    <property type="match status" value="1"/>
</dbReference>
<evidence type="ECO:0000259" key="3">
    <source>
        <dbReference type="Pfam" id="PF01832"/>
    </source>
</evidence>
<feature type="domain" description="Mannosyl-glycoprotein endo-beta-N-acetylglucosamidase-like" evidence="3">
    <location>
        <begin position="264"/>
        <end position="362"/>
    </location>
</feature>
<dbReference type="Pfam" id="PF01551">
    <property type="entry name" value="Peptidase_M23"/>
    <property type="match status" value="1"/>
</dbReference>
<keyword evidence="1" id="KW-0732">Signal</keyword>
<feature type="domain" description="M23ase beta-sheet core" evidence="2">
    <location>
        <begin position="133"/>
        <end position="227"/>
    </location>
</feature>
<dbReference type="GO" id="GO:0004222">
    <property type="term" value="F:metalloendopeptidase activity"/>
    <property type="evidence" value="ECO:0007669"/>
    <property type="project" value="TreeGrafter"/>
</dbReference>
<dbReference type="Gene3D" id="1.10.530.10">
    <property type="match status" value="1"/>
</dbReference>
<dbReference type="InterPro" id="IPR002901">
    <property type="entry name" value="MGlyc_endo_b_GlcNAc-like_dom"/>
</dbReference>
<reference evidence="4 5" key="1">
    <citation type="submission" date="2016-10" db="EMBL/GenBank/DDBJ databases">
        <authorList>
            <person name="de Groot N.N."/>
        </authorList>
    </citation>
    <scope>NUCLEOTIDE SEQUENCE [LARGE SCALE GENOMIC DNA]</scope>
    <source>
        <strain evidence="4 5">D31d</strain>
    </source>
</reference>
<proteinExistence type="predicted"/>
<dbReference type="SUPFAM" id="SSF51261">
    <property type="entry name" value="Duplicated hybrid motif"/>
    <property type="match status" value="1"/>
</dbReference>
<accession>A0A1H3XV69</accession>
<dbReference type="AlphaFoldDB" id="A0A1H3XV69"/>